<comment type="caution">
    <text evidence="1">The sequence shown here is derived from an EMBL/GenBank/DDBJ whole genome shotgun (WGS) entry which is preliminary data.</text>
</comment>
<dbReference type="OrthoDB" id="9984275at2759"/>
<proteinExistence type="predicted"/>
<dbReference type="InterPro" id="IPR011021">
    <property type="entry name" value="Arrestin-like_N"/>
</dbReference>
<reference evidence="1 2" key="1">
    <citation type="journal article" date="2018" name="New Phytol.">
        <title>Phylogenomics of Endogonaceae and evolution of mycorrhizas within Mucoromycota.</title>
        <authorList>
            <person name="Chang Y."/>
            <person name="Desiro A."/>
            <person name="Na H."/>
            <person name="Sandor L."/>
            <person name="Lipzen A."/>
            <person name="Clum A."/>
            <person name="Barry K."/>
            <person name="Grigoriev I.V."/>
            <person name="Martin F.M."/>
            <person name="Stajich J.E."/>
            <person name="Smith M.E."/>
            <person name="Bonito G."/>
            <person name="Spatafora J.W."/>
        </authorList>
    </citation>
    <scope>NUCLEOTIDE SEQUENCE [LARGE SCALE GENOMIC DNA]</scope>
    <source>
        <strain evidence="1 2">GMNB39</strain>
    </source>
</reference>
<dbReference type="InterPro" id="IPR050357">
    <property type="entry name" value="Arrestin_domain-protein"/>
</dbReference>
<keyword evidence="2" id="KW-1185">Reference proteome</keyword>
<dbReference type="PANTHER" id="PTHR11188">
    <property type="entry name" value="ARRESTIN DOMAIN CONTAINING PROTEIN"/>
    <property type="match status" value="1"/>
</dbReference>
<evidence type="ECO:0000313" key="2">
    <source>
        <dbReference type="Proteomes" id="UP000268093"/>
    </source>
</evidence>
<dbReference type="InterPro" id="IPR014752">
    <property type="entry name" value="Arrestin-like_C"/>
</dbReference>
<dbReference type="PANTHER" id="PTHR11188:SF17">
    <property type="entry name" value="FI21816P1"/>
    <property type="match status" value="1"/>
</dbReference>
<protein>
    <submittedName>
        <fullName evidence="1">Uncharacterized protein</fullName>
    </submittedName>
</protein>
<dbReference type="GO" id="GO:0005737">
    <property type="term" value="C:cytoplasm"/>
    <property type="evidence" value="ECO:0007669"/>
    <property type="project" value="TreeGrafter"/>
</dbReference>
<dbReference type="GO" id="GO:0015031">
    <property type="term" value="P:protein transport"/>
    <property type="evidence" value="ECO:0007669"/>
    <property type="project" value="TreeGrafter"/>
</dbReference>
<dbReference type="Pfam" id="PF00339">
    <property type="entry name" value="Arrestin_N"/>
    <property type="match status" value="1"/>
</dbReference>
<sequence>MWRILQFEIDLDKSVGCFRPSDVISGRVLLVLAETLYVRAIRVRIYGEERTGTTKLTFFDVESAVVGSLGGGINIHASFRSSTHSHIRPSFSLSHLPHLFPPFPPLPKGSRLPSKISLDTGSLSYPFKIKLPAINYPPSLEVPNTSPSFLLMPYPFTPPTPRYVHFSQRVAESVDDPPSNFIRYVVTAYIDIVGRPEWKKAEDVFVKFQPIVIAPMREACVLITRVPDAERDRERGVEKGGGGVVKDCLAQVTVRMPREVWCAGDTMSLELTLKNLGSTTIHHLTVDLHSRIDTPAPSPPPRLVTTSLAKKPHDLYPRLSPGDSATYSLLFHLPTTLPFPTFRTHARILSYQLCGTAAFARRNFRGDPPLAWAVPIEIANVESGEAIYWPVCLPWRGQEKVKPVFLDGEQPIEVARVAEPPPYRREREGSVIPEGVWSGAEEEAASVAVAMARAGAGAGAGGYVETLVS</sequence>
<dbReference type="Gene3D" id="2.60.40.640">
    <property type="match status" value="1"/>
</dbReference>
<dbReference type="EMBL" id="RBNI01000512">
    <property type="protein sequence ID" value="RUP51739.1"/>
    <property type="molecule type" value="Genomic_DNA"/>
</dbReference>
<organism evidence="1 2">
    <name type="scientific">Jimgerdemannia flammicorona</name>
    <dbReference type="NCBI Taxonomy" id="994334"/>
    <lineage>
        <taxon>Eukaryota</taxon>
        <taxon>Fungi</taxon>
        <taxon>Fungi incertae sedis</taxon>
        <taxon>Mucoromycota</taxon>
        <taxon>Mucoromycotina</taxon>
        <taxon>Endogonomycetes</taxon>
        <taxon>Endogonales</taxon>
        <taxon>Endogonaceae</taxon>
        <taxon>Jimgerdemannia</taxon>
    </lineage>
</organism>
<name>A0A433DLM7_9FUNG</name>
<evidence type="ECO:0000313" key="1">
    <source>
        <dbReference type="EMBL" id="RUP51739.1"/>
    </source>
</evidence>
<accession>A0A433DLM7</accession>
<dbReference type="Proteomes" id="UP000268093">
    <property type="component" value="Unassembled WGS sequence"/>
</dbReference>
<gene>
    <name evidence="1" type="ORF">BC936DRAFT_146285</name>
</gene>